<sequence length="103" mass="11253">MSVPGGGKEVADAVAKMALSAVNISLLPLPLSTAKTIITHVCHSTWNNMLGDALRTTSMSQYRTDSSPQPWVRQHSHVLDVTIARLRLGSMKKVEKIMKNTIL</sequence>
<dbReference type="EMBL" id="VSRR010019458">
    <property type="protein sequence ID" value="MPC62253.1"/>
    <property type="molecule type" value="Genomic_DNA"/>
</dbReference>
<comment type="caution">
    <text evidence="1">The sequence shown here is derived from an EMBL/GenBank/DDBJ whole genome shotgun (WGS) entry which is preliminary data.</text>
</comment>
<keyword evidence="2" id="KW-1185">Reference proteome</keyword>
<gene>
    <name evidence="1" type="ORF">E2C01_056336</name>
</gene>
<organism evidence="1 2">
    <name type="scientific">Portunus trituberculatus</name>
    <name type="common">Swimming crab</name>
    <name type="synonym">Neptunus trituberculatus</name>
    <dbReference type="NCBI Taxonomy" id="210409"/>
    <lineage>
        <taxon>Eukaryota</taxon>
        <taxon>Metazoa</taxon>
        <taxon>Ecdysozoa</taxon>
        <taxon>Arthropoda</taxon>
        <taxon>Crustacea</taxon>
        <taxon>Multicrustacea</taxon>
        <taxon>Malacostraca</taxon>
        <taxon>Eumalacostraca</taxon>
        <taxon>Eucarida</taxon>
        <taxon>Decapoda</taxon>
        <taxon>Pleocyemata</taxon>
        <taxon>Brachyura</taxon>
        <taxon>Eubrachyura</taxon>
        <taxon>Portunoidea</taxon>
        <taxon>Portunidae</taxon>
        <taxon>Portuninae</taxon>
        <taxon>Portunus</taxon>
    </lineage>
</organism>
<name>A0A5B7GX44_PORTR</name>
<accession>A0A5B7GX44</accession>
<protein>
    <submittedName>
        <fullName evidence="1">Uncharacterized protein</fullName>
    </submittedName>
</protein>
<dbReference type="Proteomes" id="UP000324222">
    <property type="component" value="Unassembled WGS sequence"/>
</dbReference>
<dbReference type="OrthoDB" id="6355990at2759"/>
<reference evidence="1 2" key="1">
    <citation type="submission" date="2019-05" db="EMBL/GenBank/DDBJ databases">
        <title>Another draft genome of Portunus trituberculatus and its Hox gene families provides insights of decapod evolution.</title>
        <authorList>
            <person name="Jeong J.-H."/>
            <person name="Song I."/>
            <person name="Kim S."/>
            <person name="Choi T."/>
            <person name="Kim D."/>
            <person name="Ryu S."/>
            <person name="Kim W."/>
        </authorList>
    </citation>
    <scope>NUCLEOTIDE SEQUENCE [LARGE SCALE GENOMIC DNA]</scope>
    <source>
        <tissue evidence="1">Muscle</tissue>
    </source>
</reference>
<evidence type="ECO:0000313" key="1">
    <source>
        <dbReference type="EMBL" id="MPC62253.1"/>
    </source>
</evidence>
<dbReference type="AlphaFoldDB" id="A0A5B7GX44"/>
<evidence type="ECO:0000313" key="2">
    <source>
        <dbReference type="Proteomes" id="UP000324222"/>
    </source>
</evidence>
<proteinExistence type="predicted"/>